<comment type="caution">
    <text evidence="2">The sequence shown here is derived from an EMBL/GenBank/DDBJ whole genome shotgun (WGS) entry which is preliminary data.</text>
</comment>
<dbReference type="Proteomes" id="UP001152523">
    <property type="component" value="Unassembled WGS sequence"/>
</dbReference>
<sequence length="511" mass="57205">METKQESPVCLKLLIDEKNNRVLAAEANSDFVDILLSFLTIPMGTIIRLTGKTDAEKAGPVNIGCMTKLYHAFENLTPENWKTKHCRTMVLNPRNTLAYSYRNLKINVDDSGSEVTYTCNRNMCRSKYENVACKCGHGSRINTKFRPTIALSLADREPEGAFLKWGMMMFIITDNLQIRPSSPVVLAQVLSGLGFSEINLIKEMPVHVSKQQVIRLLASSMVSNSPLSDVFLDPPIRPNVGAFSAFSKTQKPVTSSSNGSVQKPEGNAQKLNLNLTLNKSTKKILFAEATKDFFDFLCTFMTTPVGSMVFLLKGNSGLGCMDDLYKSMIELDIEWFNSVALKATLICPKVAKHHNCKKQPLNLEEECPWDSLIDPRQSDSFSKEPLKFIILDDLEVKPLSSASSFSILKELKVPITEIEQQALTVSMEEKFFKSTNGSNARMVEYTRRNRRKKVNQTHPEEQIKTTKTPKTDESRPVYAKGGRPLVPKLIFASKAGKSDPEQERTKAARLS</sequence>
<dbReference type="InterPro" id="IPR007750">
    <property type="entry name" value="DUF674"/>
</dbReference>
<dbReference type="PANTHER" id="PTHR33103:SF85">
    <property type="entry name" value="DUF674 FAMILY PROTEIN"/>
    <property type="match status" value="1"/>
</dbReference>
<evidence type="ECO:0000313" key="2">
    <source>
        <dbReference type="EMBL" id="CAH9147796.1"/>
    </source>
</evidence>
<accession>A0AAV0GIV1</accession>
<evidence type="ECO:0000313" key="3">
    <source>
        <dbReference type="Proteomes" id="UP001152523"/>
    </source>
</evidence>
<proteinExistence type="predicted"/>
<keyword evidence="3" id="KW-1185">Reference proteome</keyword>
<dbReference type="AlphaFoldDB" id="A0AAV0GIV1"/>
<protein>
    <recommendedName>
        <fullName evidence="4">DUF674 family protein</fullName>
    </recommendedName>
</protein>
<evidence type="ECO:0008006" key="4">
    <source>
        <dbReference type="Google" id="ProtNLM"/>
    </source>
</evidence>
<feature type="region of interest" description="Disordered" evidence="1">
    <location>
        <begin position="492"/>
        <end position="511"/>
    </location>
</feature>
<dbReference type="EMBL" id="CAMAPF010001139">
    <property type="protein sequence ID" value="CAH9147794.1"/>
    <property type="molecule type" value="Genomic_DNA"/>
</dbReference>
<dbReference type="PANTHER" id="PTHR33103">
    <property type="entry name" value="OS01G0153900 PROTEIN"/>
    <property type="match status" value="1"/>
</dbReference>
<gene>
    <name evidence="2" type="ORF">CEPIT_LOCUS44005</name>
</gene>
<dbReference type="Pfam" id="PF05056">
    <property type="entry name" value="DUF674"/>
    <property type="match status" value="1"/>
</dbReference>
<evidence type="ECO:0000256" key="1">
    <source>
        <dbReference type="SAM" id="MobiDB-lite"/>
    </source>
</evidence>
<reference evidence="2" key="1">
    <citation type="submission" date="2022-07" db="EMBL/GenBank/DDBJ databases">
        <authorList>
            <person name="Macas J."/>
            <person name="Novak P."/>
            <person name="Neumann P."/>
        </authorList>
    </citation>
    <scope>NUCLEOTIDE SEQUENCE</scope>
</reference>
<feature type="compositionally biased region" description="Basic and acidic residues" evidence="1">
    <location>
        <begin position="496"/>
        <end position="511"/>
    </location>
</feature>
<dbReference type="EMBL" id="CAMAPF010001139">
    <property type="protein sequence ID" value="CAH9147796.1"/>
    <property type="molecule type" value="Genomic_DNA"/>
</dbReference>
<name>A0AAV0GIV1_9ASTE</name>
<feature type="compositionally biased region" description="Basic and acidic residues" evidence="1">
    <location>
        <begin position="458"/>
        <end position="475"/>
    </location>
</feature>
<feature type="region of interest" description="Disordered" evidence="1">
    <location>
        <begin position="448"/>
        <end position="481"/>
    </location>
</feature>
<organism evidence="2 3">
    <name type="scientific">Cuscuta epithymum</name>
    <dbReference type="NCBI Taxonomy" id="186058"/>
    <lineage>
        <taxon>Eukaryota</taxon>
        <taxon>Viridiplantae</taxon>
        <taxon>Streptophyta</taxon>
        <taxon>Embryophyta</taxon>
        <taxon>Tracheophyta</taxon>
        <taxon>Spermatophyta</taxon>
        <taxon>Magnoliopsida</taxon>
        <taxon>eudicotyledons</taxon>
        <taxon>Gunneridae</taxon>
        <taxon>Pentapetalae</taxon>
        <taxon>asterids</taxon>
        <taxon>lamiids</taxon>
        <taxon>Solanales</taxon>
        <taxon>Convolvulaceae</taxon>
        <taxon>Cuscuteae</taxon>
        <taxon>Cuscuta</taxon>
        <taxon>Cuscuta subgen. Cuscuta</taxon>
    </lineage>
</organism>